<dbReference type="PROSITE" id="PS51194">
    <property type="entry name" value="HELICASE_CTER"/>
    <property type="match status" value="1"/>
</dbReference>
<dbReference type="Proteomes" id="UP001407347">
    <property type="component" value="Unassembled WGS sequence"/>
</dbReference>
<dbReference type="PROSITE" id="PS51192">
    <property type="entry name" value="HELICASE_ATP_BIND_1"/>
    <property type="match status" value="1"/>
</dbReference>
<evidence type="ECO:0000259" key="1">
    <source>
        <dbReference type="PROSITE" id="PS51192"/>
    </source>
</evidence>
<dbReference type="InterPro" id="IPR027417">
    <property type="entry name" value="P-loop_NTPase"/>
</dbReference>
<feature type="domain" description="Helicase C-terminal" evidence="2">
    <location>
        <begin position="222"/>
        <end position="372"/>
    </location>
</feature>
<dbReference type="SUPFAM" id="SSF52540">
    <property type="entry name" value="P-loop containing nucleoside triphosphate hydrolases"/>
    <property type="match status" value="1"/>
</dbReference>
<protein>
    <submittedName>
        <fullName evidence="3">DEAD/DEAH box helicase</fullName>
    </submittedName>
</protein>
<keyword evidence="3" id="KW-0067">ATP-binding</keyword>
<dbReference type="SMART" id="SM00490">
    <property type="entry name" value="HELICc"/>
    <property type="match status" value="1"/>
</dbReference>
<dbReference type="InterPro" id="IPR006935">
    <property type="entry name" value="Helicase/UvrB_N"/>
</dbReference>
<dbReference type="GO" id="GO:0004386">
    <property type="term" value="F:helicase activity"/>
    <property type="evidence" value="ECO:0007669"/>
    <property type="project" value="UniProtKB-KW"/>
</dbReference>
<keyword evidence="3" id="KW-0378">Hydrolase</keyword>
<organism evidence="3 4">
    <name type="scientific">Methylobacterium ajmalii</name>
    <dbReference type="NCBI Taxonomy" id="2738439"/>
    <lineage>
        <taxon>Bacteria</taxon>
        <taxon>Pseudomonadati</taxon>
        <taxon>Pseudomonadota</taxon>
        <taxon>Alphaproteobacteria</taxon>
        <taxon>Hyphomicrobiales</taxon>
        <taxon>Methylobacteriaceae</taxon>
        <taxon>Methylobacterium</taxon>
    </lineage>
</organism>
<keyword evidence="3" id="KW-0547">Nucleotide-binding</keyword>
<dbReference type="EMBL" id="JAQYXP010000006">
    <property type="protein sequence ID" value="MEN3238607.1"/>
    <property type="molecule type" value="Genomic_DNA"/>
</dbReference>
<evidence type="ECO:0000313" key="4">
    <source>
        <dbReference type="Proteomes" id="UP001407347"/>
    </source>
</evidence>
<sequence length="506" mass="56621">MAPKILRPHQNRSIEMLRDSLRSGHRRPLLNLPTGAGKTVVASALAQNVLARGNSVTFCVPAIALIDQTVDRFAEDGITDVGVIQADHPMRNPFAPVQIASVQTLRVRYKDPDLVPRSNLVIVDEAHNHFDYMSAWMGSEGWRRIPFIGLSATPGTKGLGRHYDDLILPITMQELIDQGMLSEFRVFVPSRADLSNVPIIAGDYDENALAEAMSQPHITADVVENWLKHGEGRPTLCFCVNRKHAAELQAHFQKAGVSAGYVDAYTSKEDRRLLQQGFADGSIEVVCNVDVLTTGVDWDVRCLILARPTKSWMRYVQIIGRALRIAGPETRLGRKDYALIFDHSDTTETLGLVTDIHFNQLDDGTRAKKDAKKPGEVKPERLPKECPSCKMMKPPATPVCPHCGFKPTPRSDIVCAEGELVELTGEKAKKLEATREEKQRWYSGILHIQRQQNRNPGWVAHTYKEKFGVWPRGMADHPVEPTPDILAFIKHRQIKRAKGRQHERAA</sequence>
<dbReference type="Pfam" id="PF00271">
    <property type="entry name" value="Helicase_C"/>
    <property type="match status" value="1"/>
</dbReference>
<name>A0ABV0A450_9HYPH</name>
<keyword evidence="4" id="KW-1185">Reference proteome</keyword>
<comment type="caution">
    <text evidence="3">The sequence shown here is derived from an EMBL/GenBank/DDBJ whole genome shotgun (WGS) entry which is preliminary data.</text>
</comment>
<dbReference type="RefSeq" id="WP_346013737.1">
    <property type="nucleotide sequence ID" value="NZ_JAQYXP010000006.1"/>
</dbReference>
<reference evidence="3 4" key="1">
    <citation type="journal article" date="2023" name="PLoS ONE">
        <title>Complete genome assembly of Hawai'i environmental nontuberculous mycobacteria reveals unexpected co-isolation with methylobacteria.</title>
        <authorList>
            <person name="Hendrix J."/>
            <person name="Epperson L.E."/>
            <person name="Tong E.I."/>
            <person name="Chan Y.L."/>
            <person name="Hasan N.A."/>
            <person name="Dawrs S.N."/>
            <person name="Norton G.J."/>
            <person name="Virdi R."/>
            <person name="Crooks J.L."/>
            <person name="Chan E.D."/>
            <person name="Honda J.R."/>
            <person name="Strong M."/>
        </authorList>
    </citation>
    <scope>NUCLEOTIDE SEQUENCE [LARGE SCALE GENOMIC DNA]</scope>
    <source>
        <strain evidence="3 4">NJH_HI04-1</strain>
    </source>
</reference>
<dbReference type="InterPro" id="IPR014001">
    <property type="entry name" value="Helicase_ATP-bd"/>
</dbReference>
<dbReference type="InterPro" id="IPR001650">
    <property type="entry name" value="Helicase_C-like"/>
</dbReference>
<proteinExistence type="predicted"/>
<dbReference type="Gene3D" id="3.40.50.300">
    <property type="entry name" value="P-loop containing nucleotide triphosphate hydrolases"/>
    <property type="match status" value="2"/>
</dbReference>
<accession>A0ABV0A450</accession>
<dbReference type="InterPro" id="IPR050742">
    <property type="entry name" value="Helicase_Restrict-Modif_Enz"/>
</dbReference>
<dbReference type="PANTHER" id="PTHR47396">
    <property type="entry name" value="TYPE I RESTRICTION ENZYME ECOKI R PROTEIN"/>
    <property type="match status" value="1"/>
</dbReference>
<keyword evidence="3" id="KW-0347">Helicase</keyword>
<dbReference type="Pfam" id="PF04851">
    <property type="entry name" value="ResIII"/>
    <property type="match status" value="1"/>
</dbReference>
<dbReference type="SMART" id="SM00487">
    <property type="entry name" value="DEXDc"/>
    <property type="match status" value="1"/>
</dbReference>
<evidence type="ECO:0000313" key="3">
    <source>
        <dbReference type="EMBL" id="MEN3238607.1"/>
    </source>
</evidence>
<dbReference type="PANTHER" id="PTHR47396:SF1">
    <property type="entry name" value="ATP-DEPENDENT HELICASE IRC3-RELATED"/>
    <property type="match status" value="1"/>
</dbReference>
<feature type="domain" description="Helicase ATP-binding" evidence="1">
    <location>
        <begin position="19"/>
        <end position="172"/>
    </location>
</feature>
<gene>
    <name evidence="3" type="ORF">PUR29_34775</name>
</gene>
<evidence type="ECO:0000259" key="2">
    <source>
        <dbReference type="PROSITE" id="PS51194"/>
    </source>
</evidence>